<feature type="domain" description="Methyltransferase" evidence="1">
    <location>
        <begin position="58"/>
        <end position="147"/>
    </location>
</feature>
<dbReference type="Gene3D" id="3.40.50.150">
    <property type="entry name" value="Vaccinia Virus protein VP39"/>
    <property type="match status" value="1"/>
</dbReference>
<dbReference type="GO" id="GO:0032259">
    <property type="term" value="P:methylation"/>
    <property type="evidence" value="ECO:0007669"/>
    <property type="project" value="UniProtKB-KW"/>
</dbReference>
<keyword evidence="2" id="KW-0808">Transferase</keyword>
<evidence type="ECO:0000313" key="3">
    <source>
        <dbReference type="Proteomes" id="UP001501470"/>
    </source>
</evidence>
<dbReference type="PANTHER" id="PTHR42912">
    <property type="entry name" value="METHYLTRANSFERASE"/>
    <property type="match status" value="1"/>
</dbReference>
<evidence type="ECO:0000259" key="1">
    <source>
        <dbReference type="Pfam" id="PF13649"/>
    </source>
</evidence>
<name>A0ABN2B0P9_9ACTN</name>
<dbReference type="InterPro" id="IPR041698">
    <property type="entry name" value="Methyltransf_25"/>
</dbReference>
<dbReference type="GO" id="GO:0008168">
    <property type="term" value="F:methyltransferase activity"/>
    <property type="evidence" value="ECO:0007669"/>
    <property type="project" value="UniProtKB-KW"/>
</dbReference>
<dbReference type="Proteomes" id="UP001501470">
    <property type="component" value="Unassembled WGS sequence"/>
</dbReference>
<keyword evidence="2" id="KW-0489">Methyltransferase</keyword>
<dbReference type="SUPFAM" id="SSF53335">
    <property type="entry name" value="S-adenosyl-L-methionine-dependent methyltransferases"/>
    <property type="match status" value="1"/>
</dbReference>
<dbReference type="Pfam" id="PF13649">
    <property type="entry name" value="Methyltransf_25"/>
    <property type="match status" value="1"/>
</dbReference>
<dbReference type="InterPro" id="IPR050508">
    <property type="entry name" value="Methyltransf_Superfamily"/>
</dbReference>
<evidence type="ECO:0000313" key="2">
    <source>
        <dbReference type="EMBL" id="GAA1530425.1"/>
    </source>
</evidence>
<reference evidence="2 3" key="1">
    <citation type="journal article" date="2019" name="Int. J. Syst. Evol. Microbiol.">
        <title>The Global Catalogue of Microorganisms (GCM) 10K type strain sequencing project: providing services to taxonomists for standard genome sequencing and annotation.</title>
        <authorList>
            <consortium name="The Broad Institute Genomics Platform"/>
            <consortium name="The Broad Institute Genome Sequencing Center for Infectious Disease"/>
            <person name="Wu L."/>
            <person name="Ma J."/>
        </authorList>
    </citation>
    <scope>NUCLEOTIDE SEQUENCE [LARGE SCALE GENOMIC DNA]</scope>
    <source>
        <strain evidence="2 3">JCM 15933</strain>
    </source>
</reference>
<dbReference type="EMBL" id="BAAAQD010000011">
    <property type="protein sequence ID" value="GAA1530425.1"/>
    <property type="molecule type" value="Genomic_DNA"/>
</dbReference>
<dbReference type="PANTHER" id="PTHR42912:SF45">
    <property type="entry name" value="23S RRNA (GUANINE(745)-N(1))-METHYLTRANSFERASE"/>
    <property type="match status" value="1"/>
</dbReference>
<keyword evidence="3" id="KW-1185">Reference proteome</keyword>
<dbReference type="InterPro" id="IPR029063">
    <property type="entry name" value="SAM-dependent_MTases_sf"/>
</dbReference>
<dbReference type="CDD" id="cd02440">
    <property type="entry name" value="AdoMet_MTases"/>
    <property type="match status" value="1"/>
</dbReference>
<accession>A0ABN2B0P9</accession>
<gene>
    <name evidence="2" type="ORF">GCM10009827_054990</name>
</gene>
<protein>
    <submittedName>
        <fullName evidence="2">Class I SAM-dependent methyltransferase</fullName>
    </submittedName>
</protein>
<sequence length="220" mass="23712">MRIRNKTCNQATGAATLDGMSEAEHFWDEHYRTHSAPGQRANPLLVETAGERTPGTALDLGCGAGGDTFWLARHGWRVTAVDVSGTAVERIRARAGDLDVTAERHDLATSFPSGTFDLISAQYLQTPLPLDRARVLRTAAAALRPGGLLLVVDHGSIAPWSWKQDPATRFPTPDEVAADLALDPARWVKRRADMPQRVATGPGGQTATVTDNVLLIERTG</sequence>
<proteinExistence type="predicted"/>
<organism evidence="2 3">
    <name type="scientific">Dactylosporangium maewongense</name>
    <dbReference type="NCBI Taxonomy" id="634393"/>
    <lineage>
        <taxon>Bacteria</taxon>
        <taxon>Bacillati</taxon>
        <taxon>Actinomycetota</taxon>
        <taxon>Actinomycetes</taxon>
        <taxon>Micromonosporales</taxon>
        <taxon>Micromonosporaceae</taxon>
        <taxon>Dactylosporangium</taxon>
    </lineage>
</organism>
<comment type="caution">
    <text evidence="2">The sequence shown here is derived from an EMBL/GenBank/DDBJ whole genome shotgun (WGS) entry which is preliminary data.</text>
</comment>